<evidence type="ECO:0000313" key="1">
    <source>
        <dbReference type="EMBL" id="GAG37370.1"/>
    </source>
</evidence>
<sequence>EIPAEKISDIALNALMEEFILREGTDYEHSETTLDDKKKNIQKQLEAGLVKIVFSSLTENTTIMLSSELVKSK</sequence>
<organism evidence="1">
    <name type="scientific">marine sediment metagenome</name>
    <dbReference type="NCBI Taxonomy" id="412755"/>
    <lineage>
        <taxon>unclassified sequences</taxon>
        <taxon>metagenomes</taxon>
        <taxon>ecological metagenomes</taxon>
    </lineage>
</organism>
<proteinExistence type="predicted"/>
<dbReference type="SUPFAM" id="SSF118001">
    <property type="entry name" value="YehU-like"/>
    <property type="match status" value="1"/>
</dbReference>
<gene>
    <name evidence="1" type="ORF">S01H1_72706</name>
</gene>
<dbReference type="Gene3D" id="1.10.10.610">
    <property type="entry name" value="YehU-like"/>
    <property type="match status" value="1"/>
</dbReference>
<dbReference type="EMBL" id="BARS01048520">
    <property type="protein sequence ID" value="GAG37370.1"/>
    <property type="molecule type" value="Genomic_DNA"/>
</dbReference>
<feature type="non-terminal residue" evidence="1">
    <location>
        <position position="1"/>
    </location>
</feature>
<reference evidence="1" key="1">
    <citation type="journal article" date="2014" name="Front. Microbiol.">
        <title>High frequency of phylogenetically diverse reductive dehalogenase-homologous genes in deep subseafloor sedimentary metagenomes.</title>
        <authorList>
            <person name="Kawai M."/>
            <person name="Futagami T."/>
            <person name="Toyoda A."/>
            <person name="Takaki Y."/>
            <person name="Nishi S."/>
            <person name="Hori S."/>
            <person name="Arai W."/>
            <person name="Tsubouchi T."/>
            <person name="Morono Y."/>
            <person name="Uchiyama I."/>
            <person name="Ito T."/>
            <person name="Fujiyama A."/>
            <person name="Inagaki F."/>
            <person name="Takami H."/>
        </authorList>
    </citation>
    <scope>NUCLEOTIDE SEQUENCE</scope>
    <source>
        <strain evidence="1">Expedition CK06-06</strain>
    </source>
</reference>
<comment type="caution">
    <text evidence="1">The sequence shown here is derived from an EMBL/GenBank/DDBJ whole genome shotgun (WGS) entry which is preliminary data.</text>
</comment>
<dbReference type="InterPro" id="IPR036685">
    <property type="entry name" value="YehU-like_sf"/>
</dbReference>
<accession>X0X2V9</accession>
<dbReference type="AlphaFoldDB" id="X0X2V9"/>
<name>X0X2V9_9ZZZZ</name>
<dbReference type="InterPro" id="IPR010648">
    <property type="entry name" value="UPF0270"/>
</dbReference>
<dbReference type="Pfam" id="PF06794">
    <property type="entry name" value="UPF0270"/>
    <property type="match status" value="1"/>
</dbReference>
<protein>
    <submittedName>
        <fullName evidence="1">Uncharacterized protein</fullName>
    </submittedName>
</protein>